<dbReference type="EMBL" id="CP046401">
    <property type="protein sequence ID" value="QGY44609.1"/>
    <property type="molecule type" value="Genomic_DNA"/>
</dbReference>
<dbReference type="FunFam" id="3.40.50.1260:FF:000006">
    <property type="entry name" value="Phosphoglycerate kinase"/>
    <property type="match status" value="1"/>
</dbReference>
<dbReference type="GO" id="GO:0043531">
    <property type="term" value="F:ADP binding"/>
    <property type="evidence" value="ECO:0007669"/>
    <property type="project" value="TreeGrafter"/>
</dbReference>
<feature type="binding site" evidence="12 14">
    <location>
        <position position="325"/>
    </location>
    <ligand>
        <name>ATP</name>
        <dbReference type="ChEBI" id="CHEBI:30616"/>
    </ligand>
</feature>
<feature type="binding site" evidence="13">
    <location>
        <position position="151"/>
    </location>
    <ligand>
        <name>(2R)-3-phosphoglycerate</name>
        <dbReference type="ChEBI" id="CHEBI:58272"/>
    </ligand>
</feature>
<feature type="binding site" evidence="13">
    <location>
        <position position="35"/>
    </location>
    <ligand>
        <name>(2R)-3-phosphoglycerate</name>
        <dbReference type="ChEBI" id="CHEBI:58272"/>
    </ligand>
</feature>
<dbReference type="PANTHER" id="PTHR11406">
    <property type="entry name" value="PHOSPHOGLYCERATE KINASE"/>
    <property type="match status" value="1"/>
</dbReference>
<dbReference type="UniPathway" id="UPA00109">
    <property type="reaction ID" value="UER00185"/>
</dbReference>
<evidence type="ECO:0000256" key="7">
    <source>
        <dbReference type="ARBA" id="ARBA00022679"/>
    </source>
</evidence>
<evidence type="ECO:0000256" key="6">
    <source>
        <dbReference type="ARBA" id="ARBA00016471"/>
    </source>
</evidence>
<organism evidence="16 17">
    <name type="scientific">Maribellus comscasis</name>
    <dbReference type="NCBI Taxonomy" id="2681766"/>
    <lineage>
        <taxon>Bacteria</taxon>
        <taxon>Pseudomonadati</taxon>
        <taxon>Bacteroidota</taxon>
        <taxon>Bacteroidia</taxon>
        <taxon>Marinilabiliales</taxon>
        <taxon>Prolixibacteraceae</taxon>
        <taxon>Maribellus</taxon>
    </lineage>
</organism>
<dbReference type="Pfam" id="PF00162">
    <property type="entry name" value="PGK"/>
    <property type="match status" value="1"/>
</dbReference>
<feature type="binding site" evidence="12">
    <location>
        <position position="35"/>
    </location>
    <ligand>
        <name>substrate</name>
    </ligand>
</feature>
<evidence type="ECO:0000256" key="4">
    <source>
        <dbReference type="ARBA" id="ARBA00011245"/>
    </source>
</evidence>
<dbReference type="GO" id="GO:0006094">
    <property type="term" value="P:gluconeogenesis"/>
    <property type="evidence" value="ECO:0007669"/>
    <property type="project" value="TreeGrafter"/>
</dbReference>
<dbReference type="RefSeq" id="WP_158867080.1">
    <property type="nucleotide sequence ID" value="NZ_CP046401.1"/>
</dbReference>
<dbReference type="InterPro" id="IPR036043">
    <property type="entry name" value="Phosphoglycerate_kinase_sf"/>
</dbReference>
<evidence type="ECO:0000256" key="14">
    <source>
        <dbReference type="PIRSR" id="PIRSR000724-2"/>
    </source>
</evidence>
<comment type="pathway">
    <text evidence="2 12">Carbohydrate degradation; glycolysis; pyruvate from D-glyceraldehyde 3-phosphate: step 2/5.</text>
</comment>
<sequence length="398" mass="42277">MQTISSYDFKGKKALIRVDFNVPLNENFEITDDTRMRAALPTIKKIIEGGGSPIIMSHLGRPKNGPEDKFSLKPLVAHLSELLDGATVKIAPDCIGEEVKKMADEIKPGEVLILENLRFYKEETAGDEEFAKKLAENGDCWVNDAFGTAHRAHASTAVIAKYFPNDKMFGYLIESEVESLDKVVKSPQRPLTAIMGGAKVSSKITIIENLLSKVDNLILGGGMTYTFVKANGGKVGDSICEDDFIETAKNIEKLAKEKGVKLIIATDVVAADAFSNDANTKICAANEIADGWQGLDAGPESVAQMKEVIENSGTILWNGPVGVFEMETYAAGTKAVGAAIVEATKKGAFSLVGGGDSVAAVNQFGIAPGVSYISTAGGALLEYLEGKVLPGVAAVRGE</sequence>
<evidence type="ECO:0000313" key="17">
    <source>
        <dbReference type="Proteomes" id="UP000428260"/>
    </source>
</evidence>
<dbReference type="GO" id="GO:0004618">
    <property type="term" value="F:phosphoglycerate kinase activity"/>
    <property type="evidence" value="ECO:0007669"/>
    <property type="project" value="UniProtKB-UniRule"/>
</dbReference>
<dbReference type="HAMAP" id="MF_00145">
    <property type="entry name" value="Phosphoglyc_kinase"/>
    <property type="match status" value="1"/>
</dbReference>
<dbReference type="SUPFAM" id="SSF53748">
    <property type="entry name" value="Phosphoglycerate kinase"/>
    <property type="match status" value="1"/>
</dbReference>
<dbReference type="InterPro" id="IPR015824">
    <property type="entry name" value="Phosphoglycerate_kinase_N"/>
</dbReference>
<dbReference type="FunFam" id="3.40.50.1260:FF:000003">
    <property type="entry name" value="Phosphoglycerate kinase"/>
    <property type="match status" value="1"/>
</dbReference>
<evidence type="ECO:0000256" key="11">
    <source>
        <dbReference type="ARBA" id="ARBA00023152"/>
    </source>
</evidence>
<evidence type="ECO:0000256" key="9">
    <source>
        <dbReference type="ARBA" id="ARBA00022777"/>
    </source>
</evidence>
<dbReference type="CDD" id="cd00318">
    <property type="entry name" value="Phosphoglycerate_kinase"/>
    <property type="match status" value="1"/>
</dbReference>
<evidence type="ECO:0000256" key="10">
    <source>
        <dbReference type="ARBA" id="ARBA00022840"/>
    </source>
</evidence>
<dbReference type="KEGG" id="mcos:GM418_13335"/>
<keyword evidence="11 12" id="KW-0324">Glycolysis</keyword>
<keyword evidence="9 12" id="KW-0418">Kinase</keyword>
<feature type="binding site" evidence="12 14">
    <location>
        <begin position="354"/>
        <end position="357"/>
    </location>
    <ligand>
        <name>ATP</name>
        <dbReference type="ChEBI" id="CHEBI:30616"/>
    </ligand>
</feature>
<accession>A0A6I6JTP4</accession>
<feature type="binding site" evidence="12">
    <location>
        <position position="151"/>
    </location>
    <ligand>
        <name>substrate</name>
    </ligand>
</feature>
<keyword evidence="10 12" id="KW-0067">ATP-binding</keyword>
<protein>
    <recommendedName>
        <fullName evidence="6 12">Phosphoglycerate kinase</fullName>
        <ecNumber evidence="5 12">2.7.2.3</ecNumber>
    </recommendedName>
</protein>
<proteinExistence type="inferred from homology"/>
<feature type="binding site" evidence="12 13">
    <location>
        <begin position="58"/>
        <end position="61"/>
    </location>
    <ligand>
        <name>substrate</name>
    </ligand>
</feature>
<gene>
    <name evidence="12 16" type="primary">pgk</name>
    <name evidence="16" type="ORF">GM418_13335</name>
</gene>
<evidence type="ECO:0000256" key="8">
    <source>
        <dbReference type="ARBA" id="ARBA00022741"/>
    </source>
</evidence>
<feature type="binding site" evidence="13">
    <location>
        <position position="118"/>
    </location>
    <ligand>
        <name>(2R)-3-phosphoglycerate</name>
        <dbReference type="ChEBI" id="CHEBI:58272"/>
    </ligand>
</feature>
<keyword evidence="7 12" id="KW-0808">Transferase</keyword>
<dbReference type="PRINTS" id="PR00477">
    <property type="entry name" value="PHGLYCKINASE"/>
</dbReference>
<evidence type="ECO:0000256" key="15">
    <source>
        <dbReference type="RuleBase" id="RU000532"/>
    </source>
</evidence>
<dbReference type="EC" id="2.7.2.3" evidence="5 12"/>
<dbReference type="GO" id="GO:0005829">
    <property type="term" value="C:cytosol"/>
    <property type="evidence" value="ECO:0007669"/>
    <property type="project" value="UniProtKB-ARBA"/>
</dbReference>
<comment type="similarity">
    <text evidence="3 12 15">Belongs to the phosphoglycerate kinase family.</text>
</comment>
<evidence type="ECO:0000256" key="13">
    <source>
        <dbReference type="PIRSR" id="PIRSR000724-1"/>
    </source>
</evidence>
<evidence type="ECO:0000256" key="3">
    <source>
        <dbReference type="ARBA" id="ARBA00008982"/>
    </source>
</evidence>
<comment type="subunit">
    <text evidence="4 12">Monomer.</text>
</comment>
<keyword evidence="8 12" id="KW-0547">Nucleotide-binding</keyword>
<evidence type="ECO:0000256" key="2">
    <source>
        <dbReference type="ARBA" id="ARBA00004838"/>
    </source>
</evidence>
<keyword evidence="12" id="KW-0963">Cytoplasm</keyword>
<dbReference type="InterPro" id="IPR001576">
    <property type="entry name" value="Phosphoglycerate_kinase"/>
</dbReference>
<dbReference type="PANTHER" id="PTHR11406:SF23">
    <property type="entry name" value="PHOSPHOGLYCERATE KINASE 1, CHLOROPLASTIC-RELATED"/>
    <property type="match status" value="1"/>
</dbReference>
<dbReference type="GO" id="GO:0005524">
    <property type="term" value="F:ATP binding"/>
    <property type="evidence" value="ECO:0007669"/>
    <property type="project" value="UniProtKB-KW"/>
</dbReference>
<comment type="subcellular location">
    <subcellularLocation>
        <location evidence="12">Cytoplasm</location>
    </subcellularLocation>
</comment>
<reference evidence="16 17" key="1">
    <citation type="submission" date="2019-11" db="EMBL/GenBank/DDBJ databases">
        <authorList>
            <person name="Zheng R.K."/>
            <person name="Sun C.M."/>
        </authorList>
    </citation>
    <scope>NUCLEOTIDE SEQUENCE [LARGE SCALE GENOMIC DNA]</scope>
    <source>
        <strain evidence="16 17">WC007</strain>
    </source>
</reference>
<evidence type="ECO:0000313" key="16">
    <source>
        <dbReference type="EMBL" id="QGY44609.1"/>
    </source>
</evidence>
<feature type="binding site" evidence="12 13">
    <location>
        <begin position="19"/>
        <end position="21"/>
    </location>
    <ligand>
        <name>substrate</name>
    </ligand>
</feature>
<feature type="binding site" evidence="12">
    <location>
        <position position="118"/>
    </location>
    <ligand>
        <name>substrate</name>
    </ligand>
</feature>
<dbReference type="AlphaFoldDB" id="A0A6I6JTP4"/>
<dbReference type="PIRSF" id="PIRSF000724">
    <property type="entry name" value="Pgk"/>
    <property type="match status" value="1"/>
</dbReference>
<name>A0A6I6JTP4_9BACT</name>
<evidence type="ECO:0000256" key="5">
    <source>
        <dbReference type="ARBA" id="ARBA00013061"/>
    </source>
</evidence>
<dbReference type="GO" id="GO:0006096">
    <property type="term" value="P:glycolytic process"/>
    <property type="evidence" value="ECO:0007669"/>
    <property type="project" value="UniProtKB-UniRule"/>
</dbReference>
<keyword evidence="17" id="KW-1185">Reference proteome</keyword>
<evidence type="ECO:0000256" key="12">
    <source>
        <dbReference type="HAMAP-Rule" id="MF_00145"/>
    </source>
</evidence>
<dbReference type="Proteomes" id="UP000428260">
    <property type="component" value="Chromosome"/>
</dbReference>
<evidence type="ECO:0000256" key="1">
    <source>
        <dbReference type="ARBA" id="ARBA00000642"/>
    </source>
</evidence>
<feature type="binding site" evidence="12 14">
    <location>
        <position position="203"/>
    </location>
    <ligand>
        <name>ATP</name>
        <dbReference type="ChEBI" id="CHEBI:30616"/>
    </ligand>
</feature>
<feature type="binding site" evidence="12">
    <location>
        <position position="294"/>
    </location>
    <ligand>
        <name>ATP</name>
        <dbReference type="ChEBI" id="CHEBI:30616"/>
    </ligand>
</feature>
<comment type="catalytic activity">
    <reaction evidence="1 12 15">
        <text>(2R)-3-phosphoglycerate + ATP = (2R)-3-phospho-glyceroyl phosphate + ADP</text>
        <dbReference type="Rhea" id="RHEA:14801"/>
        <dbReference type="ChEBI" id="CHEBI:30616"/>
        <dbReference type="ChEBI" id="CHEBI:57604"/>
        <dbReference type="ChEBI" id="CHEBI:58272"/>
        <dbReference type="ChEBI" id="CHEBI:456216"/>
        <dbReference type="EC" id="2.7.2.3"/>
    </reaction>
</comment>
<dbReference type="Gene3D" id="3.40.50.1260">
    <property type="entry name" value="Phosphoglycerate kinase, N-terminal domain"/>
    <property type="match status" value="2"/>
</dbReference>